<dbReference type="PANTHER" id="PTHR11575:SF48">
    <property type="entry name" value="5'-NUCLEOTIDASE"/>
    <property type="match status" value="1"/>
</dbReference>
<name>A0A812P5N8_9DINO</name>
<dbReference type="PANTHER" id="PTHR11575">
    <property type="entry name" value="5'-NUCLEOTIDASE-RELATED"/>
    <property type="match status" value="1"/>
</dbReference>
<reference evidence="5" key="1">
    <citation type="submission" date="2021-02" db="EMBL/GenBank/DDBJ databases">
        <authorList>
            <person name="Dougan E. K."/>
            <person name="Rhodes N."/>
            <person name="Thang M."/>
            <person name="Chan C."/>
        </authorList>
    </citation>
    <scope>NUCLEOTIDE SEQUENCE</scope>
</reference>
<dbReference type="OrthoDB" id="10252235at2759"/>
<comment type="similarity">
    <text evidence="1">Belongs to the 5'-nucleotidase family.</text>
</comment>
<keyword evidence="6" id="KW-1185">Reference proteome</keyword>
<evidence type="ECO:0000313" key="5">
    <source>
        <dbReference type="EMBL" id="CAE7341307.1"/>
    </source>
</evidence>
<sequence length="1152" mass="123607">MFCCTEPKADQAEVFVEQRPKAPPIREVHLVHFNDVYNLQPQHKEEPVGGAARFMTILRELKAELAPKKVLVCMSGDFVGPSLTSSFSKGAHIIDAMNAVGVDFATFGNHEFDYGYQSLVNRLQGYDDDAQAGDGQEEVDYPKSTTTWLMTNMSEGKTGHPVGGAETKRYEIVEVNGVKVGLMGLSEDWLSGCSQLKDGEITYQDYIEKGREYARKMKLEGAEVVVALTHNRFDNDKKLTEAVPEIDLLLGGHDHFYKRADKKHRVIKSGEEWRWLTHTVLHVAETVVKLAVERYDVDSDVECDPVIQELVDKYTRIRDNKFMKVVCQTKSPFDATEECVRYQEGVMTNWICDAVAEDYSEKDGLQSADFAMLMGLHFAGKKVFPAGDFTLGSLMSIFPKPCQIVVLKLKGSDVVKSLERGCSFLPKECGSLHHTSAALTYKIKMGKGKLANQVADVKVKGKPIQPDKLYEVAVTENMALGKFGYTWMADAERIVDTESGMQIQDLVLMYLKRHPKQVAQEGIPNSLQRGSLCVLRFSEIVTTTLRAGAQPPLTCGQMNSDPHKSEEPRLKRFRLPPETTAGERRKACCRHLLDPLSLPLRLPFTMRLPTLLSKKSRQQAQGEAKQTAAKAEAGLQQASDAAGAAAAAAQEGAHKVADATAPYVEKASDSAGNATEAACQGAQEVAEKTLDAAADAATAAREVATDVATDVADASAPYTEEARQSAKDAADASATYIEKARQGANDAWDASAPYMEKARQGAKDAADASAPYIEKARQGAKDAADASAPYVEKARQGAKDACDASAPYIEKARQGAKDAADAAAPYLEKASAATRQGAENVAAASAPYMEKARQGAKDAADASAPYIEKARQGAKDAADASAPYVEKARQGAKDACDASAPYIEKARQGAKDAADAAAPYLEKASAATRQGAENVAAASAPYMEKARQGAKDAADASAPYIEKARQGAKDAADASAPYVEKARQGAKDACDASAPYIEKARQGAKDAADAAAPYLEKASAATRQGAENVAAASAPYMEKARQGAQDAADASAPYIEKARQGLQDMADASMPWFQRATEAARQGAQQVAEASAPYLQTASDHAASAAGAARTNVNAFTEKNWGWLSCQSCQATASDEVVIEQGARTQQSPVQS</sequence>
<dbReference type="SUPFAM" id="SSF58113">
    <property type="entry name" value="Apolipoprotein A-I"/>
    <property type="match status" value="2"/>
</dbReference>
<dbReference type="GO" id="GO:0009166">
    <property type="term" value="P:nucleotide catabolic process"/>
    <property type="evidence" value="ECO:0007669"/>
    <property type="project" value="InterPro"/>
</dbReference>
<dbReference type="Pfam" id="PF00149">
    <property type="entry name" value="Metallophos"/>
    <property type="match status" value="1"/>
</dbReference>
<evidence type="ECO:0000313" key="6">
    <source>
        <dbReference type="Proteomes" id="UP000604046"/>
    </source>
</evidence>
<dbReference type="AlphaFoldDB" id="A0A812P5N8"/>
<dbReference type="Gene3D" id="3.90.780.10">
    <property type="entry name" value="5'-Nucleotidase, C-terminal domain"/>
    <property type="match status" value="1"/>
</dbReference>
<dbReference type="Pfam" id="PF02872">
    <property type="entry name" value="5_nucleotid_C"/>
    <property type="match status" value="1"/>
</dbReference>
<dbReference type="EMBL" id="CAJNDS010002126">
    <property type="protein sequence ID" value="CAE7341307.1"/>
    <property type="molecule type" value="Genomic_DNA"/>
</dbReference>
<dbReference type="SUPFAM" id="SSF56300">
    <property type="entry name" value="Metallo-dependent phosphatases"/>
    <property type="match status" value="1"/>
</dbReference>
<organism evidence="5 6">
    <name type="scientific">Symbiodinium natans</name>
    <dbReference type="NCBI Taxonomy" id="878477"/>
    <lineage>
        <taxon>Eukaryota</taxon>
        <taxon>Sar</taxon>
        <taxon>Alveolata</taxon>
        <taxon>Dinophyceae</taxon>
        <taxon>Suessiales</taxon>
        <taxon>Symbiodiniaceae</taxon>
        <taxon>Symbiodinium</taxon>
    </lineage>
</organism>
<feature type="domain" description="5'-Nucleotidase C-terminal" evidence="4">
    <location>
        <begin position="329"/>
        <end position="489"/>
    </location>
</feature>
<dbReference type="Gene3D" id="1.10.287.700">
    <property type="entry name" value="Helix hairpin bin"/>
    <property type="match status" value="3"/>
</dbReference>
<dbReference type="Gene3D" id="3.60.21.10">
    <property type="match status" value="1"/>
</dbReference>
<accession>A0A812P5N8</accession>
<gene>
    <name evidence="5" type="primary">mggB</name>
    <name evidence="5" type="ORF">SNAT2548_LOCUS17857</name>
</gene>
<dbReference type="SUPFAM" id="SSF55816">
    <property type="entry name" value="5'-nucleotidase (syn. UDP-sugar hydrolase), C-terminal domain"/>
    <property type="match status" value="1"/>
</dbReference>
<evidence type="ECO:0000259" key="4">
    <source>
        <dbReference type="Pfam" id="PF02872"/>
    </source>
</evidence>
<evidence type="ECO:0000256" key="1">
    <source>
        <dbReference type="ARBA" id="ARBA00006654"/>
    </source>
</evidence>
<dbReference type="InterPro" id="IPR029052">
    <property type="entry name" value="Metallo-depent_PP-like"/>
</dbReference>
<dbReference type="PRINTS" id="PR01607">
    <property type="entry name" value="APYRASEFAMLY"/>
</dbReference>
<dbReference type="InterPro" id="IPR036907">
    <property type="entry name" value="5'-Nucleotdase_C_sf"/>
</dbReference>
<dbReference type="InterPro" id="IPR006179">
    <property type="entry name" value="5_nucleotidase/apyrase"/>
</dbReference>
<comment type="caution">
    <text evidence="5">The sequence shown here is derived from an EMBL/GenBank/DDBJ whole genome shotgun (WGS) entry which is preliminary data.</text>
</comment>
<evidence type="ECO:0000256" key="2">
    <source>
        <dbReference type="ARBA" id="ARBA00022729"/>
    </source>
</evidence>
<keyword evidence="2" id="KW-0732">Signal</keyword>
<evidence type="ECO:0000259" key="3">
    <source>
        <dbReference type="Pfam" id="PF00149"/>
    </source>
</evidence>
<proteinExistence type="inferred from homology"/>
<feature type="domain" description="Calcineurin-like phosphoesterase" evidence="3">
    <location>
        <begin position="30"/>
        <end position="256"/>
    </location>
</feature>
<dbReference type="GO" id="GO:0016787">
    <property type="term" value="F:hydrolase activity"/>
    <property type="evidence" value="ECO:0007669"/>
    <property type="project" value="InterPro"/>
</dbReference>
<dbReference type="InterPro" id="IPR008334">
    <property type="entry name" value="5'-Nucleotdase_C"/>
</dbReference>
<protein>
    <submittedName>
        <fullName evidence="5">MggB protein</fullName>
    </submittedName>
</protein>
<dbReference type="InterPro" id="IPR004843">
    <property type="entry name" value="Calcineurin-like_PHP"/>
</dbReference>
<dbReference type="Proteomes" id="UP000604046">
    <property type="component" value="Unassembled WGS sequence"/>
</dbReference>